<organism evidence="1 2">
    <name type="scientific">Rhizobium leguminosarum</name>
    <dbReference type="NCBI Taxonomy" id="384"/>
    <lineage>
        <taxon>Bacteria</taxon>
        <taxon>Pseudomonadati</taxon>
        <taxon>Pseudomonadota</taxon>
        <taxon>Alphaproteobacteria</taxon>
        <taxon>Hyphomicrobiales</taxon>
        <taxon>Rhizobiaceae</taxon>
        <taxon>Rhizobium/Agrobacterium group</taxon>
        <taxon>Rhizobium</taxon>
    </lineage>
</organism>
<gene>
    <name evidence="1" type="ORF">B5P46_28090</name>
</gene>
<comment type="caution">
    <text evidence="1">The sequence shown here is derived from an EMBL/GenBank/DDBJ whole genome shotgun (WGS) entry which is preliminary data.</text>
</comment>
<reference evidence="1 2" key="1">
    <citation type="submission" date="2017-03" db="EMBL/GenBank/DDBJ databases">
        <authorList>
            <person name="Safronova V.I."/>
            <person name="Sazanova A.L."/>
            <person name="Chirak E.R."/>
        </authorList>
    </citation>
    <scope>NUCLEOTIDE SEQUENCE [LARGE SCALE GENOMIC DNA]</scope>
    <source>
        <strain evidence="1 2">Tri-43</strain>
    </source>
</reference>
<dbReference type="AlphaFoldDB" id="A0A4Q1TJV6"/>
<dbReference type="EMBL" id="MZMU01000019">
    <property type="protein sequence ID" value="RXT18756.1"/>
    <property type="molecule type" value="Genomic_DNA"/>
</dbReference>
<protein>
    <submittedName>
        <fullName evidence="1">Uncharacterized protein</fullName>
    </submittedName>
</protein>
<evidence type="ECO:0000313" key="1">
    <source>
        <dbReference type="EMBL" id="RXT18756.1"/>
    </source>
</evidence>
<dbReference type="RefSeq" id="WP_129421609.1">
    <property type="nucleotide sequence ID" value="NZ_MZMU01000019.1"/>
</dbReference>
<evidence type="ECO:0000313" key="2">
    <source>
        <dbReference type="Proteomes" id="UP000290767"/>
    </source>
</evidence>
<name>A0A4Q1TJV6_RHILE</name>
<accession>A0A4Q1TJV6</accession>
<dbReference type="Proteomes" id="UP000290767">
    <property type="component" value="Unassembled WGS sequence"/>
</dbReference>
<sequence length="85" mass="9565">MTGNKTYLDVTPEEAYERILISHPTGADETTVYHPPLAGEKAWTRTFATLAEAEAYALGLASQGGQAVIPYTRDKLKWWLPERLW</sequence>
<proteinExistence type="predicted"/>